<evidence type="ECO:0000313" key="3">
    <source>
        <dbReference type="Proteomes" id="UP000662914"/>
    </source>
</evidence>
<proteinExistence type="predicted"/>
<dbReference type="AlphaFoldDB" id="A0A809S559"/>
<dbReference type="SMART" id="SM00327">
    <property type="entry name" value="VWA"/>
    <property type="match status" value="1"/>
</dbReference>
<dbReference type="InterPro" id="IPR002035">
    <property type="entry name" value="VWF_A"/>
</dbReference>
<dbReference type="EMBL" id="AP021857">
    <property type="protein sequence ID" value="BBO20961.1"/>
    <property type="molecule type" value="Genomic_DNA"/>
</dbReference>
<reference evidence="2" key="1">
    <citation type="journal article" name="DNA Res.">
        <title>The physiological potential of anammox bacteria as revealed by their core genome structure.</title>
        <authorList>
            <person name="Okubo T."/>
            <person name="Toyoda A."/>
            <person name="Fukuhara K."/>
            <person name="Uchiyama I."/>
            <person name="Harigaya Y."/>
            <person name="Kuroiwa M."/>
            <person name="Suzuki T."/>
            <person name="Murakami Y."/>
            <person name="Suwa Y."/>
            <person name="Takami H."/>
        </authorList>
    </citation>
    <scope>NUCLEOTIDE SEQUENCE</scope>
    <source>
        <strain evidence="2">317325-3</strain>
    </source>
</reference>
<dbReference type="Pfam" id="PF05762">
    <property type="entry name" value="VWA_CoxE"/>
    <property type="match status" value="1"/>
</dbReference>
<gene>
    <name evidence="2" type="ORF">DSYM_16600</name>
</gene>
<evidence type="ECO:0000259" key="1">
    <source>
        <dbReference type="PROSITE" id="PS50234"/>
    </source>
</evidence>
<dbReference type="KEGG" id="ddz:DSYM_16600"/>
<evidence type="ECO:0000313" key="2">
    <source>
        <dbReference type="EMBL" id="BBO20961.1"/>
    </source>
</evidence>
<sequence>MPAAEGSHLAENVMHFARVLRTAGMPVGTHQVLAALDALNYAGIGRREDFYWTLASVFVDRREQRELFDQAFHMFWRDPDLLGRIMHMMLPKVEGLPAERDKTHHRLQEAFGRGAPEAPQLEQQPEQEIEIDAFLSFSSRELLQQMDFESMTTAELAAAKRLLAHLRLPLREVRTRRLAPDARGRRIDRRATLKAAIAAQGDVIPLRRATPRSVPPPLVVLVDISGSMSRHARMFLHFVHALANDLNSARRRVSVLLFGTRLTSISRELRQRDVDVALDRVSARVRDWAGGTRIGACLHDFNRLWSRRLLGQNACVLLLSDGLDREGGEGLAAEMERLHKSCRQLIWLNPLLRYDGFEARAAGIVAMRPHVDLFLPAHNLDSLADLGRVLALPPAMRRLEPRAA</sequence>
<dbReference type="Proteomes" id="UP000662914">
    <property type="component" value="Chromosome"/>
</dbReference>
<dbReference type="InterPro" id="IPR011195">
    <property type="entry name" value="UCP010256"/>
</dbReference>
<dbReference type="InterPro" id="IPR008912">
    <property type="entry name" value="Uncharacterised_CoxE"/>
</dbReference>
<dbReference type="Gene3D" id="3.40.50.410">
    <property type="entry name" value="von Willebrand factor, type A domain"/>
    <property type="match status" value="1"/>
</dbReference>
<dbReference type="PANTHER" id="PTHR39338">
    <property type="entry name" value="BLL5662 PROTEIN-RELATED"/>
    <property type="match status" value="1"/>
</dbReference>
<dbReference type="SUPFAM" id="SSF53300">
    <property type="entry name" value="vWA-like"/>
    <property type="match status" value="1"/>
</dbReference>
<name>A0A809S559_9PROT</name>
<accession>A0A809S559</accession>
<protein>
    <submittedName>
        <fullName evidence="2">VWA domain-containing protein</fullName>
    </submittedName>
</protein>
<dbReference type="PANTHER" id="PTHR39338:SF6">
    <property type="entry name" value="BLL5662 PROTEIN"/>
    <property type="match status" value="1"/>
</dbReference>
<organism evidence="2 3">
    <name type="scientific">Candidatus Desulfobacillus denitrificans</name>
    <dbReference type="NCBI Taxonomy" id="2608985"/>
    <lineage>
        <taxon>Bacteria</taxon>
        <taxon>Pseudomonadati</taxon>
        <taxon>Pseudomonadota</taxon>
        <taxon>Betaproteobacteria</taxon>
        <taxon>Candidatus Desulfobacillus</taxon>
    </lineage>
</organism>
<dbReference type="CDD" id="cd00198">
    <property type="entry name" value="vWFA"/>
    <property type="match status" value="1"/>
</dbReference>
<dbReference type="PIRSF" id="PIRSF010256">
    <property type="entry name" value="CoxE_vWa"/>
    <property type="match status" value="1"/>
</dbReference>
<feature type="domain" description="VWFA" evidence="1">
    <location>
        <begin position="217"/>
        <end position="364"/>
    </location>
</feature>
<dbReference type="InterPro" id="IPR036465">
    <property type="entry name" value="vWFA_dom_sf"/>
</dbReference>
<dbReference type="PROSITE" id="PS50234">
    <property type="entry name" value="VWFA"/>
    <property type="match status" value="1"/>
</dbReference>